<feature type="region of interest" description="Disordered" evidence="1">
    <location>
        <begin position="1"/>
        <end position="21"/>
    </location>
</feature>
<sequence>MSREEGRRQTPKLESSSSVSVTHSRRPRLCEVLCHLSRSPEQLQTELRNRRAFVSFTNFTFTVWTPQAQWALQLLRDPRRAPEPSPFPKLPITDVFPIFRSVICLCGSAFLHAAGGSVSDSFPNNSVTKCFLFLHSSSILGP</sequence>
<name>A0A166EEM3_9AGAM</name>
<evidence type="ECO:0000313" key="2">
    <source>
        <dbReference type="EMBL" id="KZP15685.1"/>
    </source>
</evidence>
<organism evidence="2 3">
    <name type="scientific">Athelia psychrophila</name>
    <dbReference type="NCBI Taxonomy" id="1759441"/>
    <lineage>
        <taxon>Eukaryota</taxon>
        <taxon>Fungi</taxon>
        <taxon>Dikarya</taxon>
        <taxon>Basidiomycota</taxon>
        <taxon>Agaricomycotina</taxon>
        <taxon>Agaricomycetes</taxon>
        <taxon>Agaricomycetidae</taxon>
        <taxon>Atheliales</taxon>
        <taxon>Atheliaceae</taxon>
        <taxon>Athelia</taxon>
    </lineage>
</organism>
<evidence type="ECO:0000313" key="3">
    <source>
        <dbReference type="Proteomes" id="UP000076532"/>
    </source>
</evidence>
<dbReference type="EMBL" id="KV417601">
    <property type="protein sequence ID" value="KZP15685.1"/>
    <property type="molecule type" value="Genomic_DNA"/>
</dbReference>
<reference evidence="2 3" key="1">
    <citation type="journal article" date="2016" name="Mol. Biol. Evol.">
        <title>Comparative Genomics of Early-Diverging Mushroom-Forming Fungi Provides Insights into the Origins of Lignocellulose Decay Capabilities.</title>
        <authorList>
            <person name="Nagy L.G."/>
            <person name="Riley R."/>
            <person name="Tritt A."/>
            <person name="Adam C."/>
            <person name="Daum C."/>
            <person name="Floudas D."/>
            <person name="Sun H."/>
            <person name="Yadav J.S."/>
            <person name="Pangilinan J."/>
            <person name="Larsson K.H."/>
            <person name="Matsuura K."/>
            <person name="Barry K."/>
            <person name="Labutti K."/>
            <person name="Kuo R."/>
            <person name="Ohm R.A."/>
            <person name="Bhattacharya S.S."/>
            <person name="Shirouzu T."/>
            <person name="Yoshinaga Y."/>
            <person name="Martin F.M."/>
            <person name="Grigoriev I.V."/>
            <person name="Hibbett D.S."/>
        </authorList>
    </citation>
    <scope>NUCLEOTIDE SEQUENCE [LARGE SCALE GENOMIC DNA]</scope>
    <source>
        <strain evidence="2 3">CBS 109695</strain>
    </source>
</reference>
<accession>A0A166EEM3</accession>
<gene>
    <name evidence="2" type="ORF">FIBSPDRAFT_958544</name>
</gene>
<protein>
    <submittedName>
        <fullName evidence="2">Uncharacterized protein</fullName>
    </submittedName>
</protein>
<keyword evidence="3" id="KW-1185">Reference proteome</keyword>
<evidence type="ECO:0000256" key="1">
    <source>
        <dbReference type="SAM" id="MobiDB-lite"/>
    </source>
</evidence>
<dbReference type="AlphaFoldDB" id="A0A166EEM3"/>
<dbReference type="Proteomes" id="UP000076532">
    <property type="component" value="Unassembled WGS sequence"/>
</dbReference>
<proteinExistence type="predicted"/>